<evidence type="ECO:0000256" key="1">
    <source>
        <dbReference type="SAM" id="MobiDB-lite"/>
    </source>
</evidence>
<protein>
    <submittedName>
        <fullName evidence="2">Uncharacterized protein</fullName>
    </submittedName>
</protein>
<dbReference type="EMBL" id="JAKKPZ010000044">
    <property type="protein sequence ID" value="KAI1706967.1"/>
    <property type="molecule type" value="Genomic_DNA"/>
</dbReference>
<feature type="region of interest" description="Disordered" evidence="1">
    <location>
        <begin position="40"/>
        <end position="75"/>
    </location>
</feature>
<dbReference type="AlphaFoldDB" id="A0AAD4MU57"/>
<name>A0AAD4MU57_9BILA</name>
<keyword evidence="3" id="KW-1185">Reference proteome</keyword>
<comment type="caution">
    <text evidence="2">The sequence shown here is derived from an EMBL/GenBank/DDBJ whole genome shotgun (WGS) entry which is preliminary data.</text>
</comment>
<dbReference type="Proteomes" id="UP001201812">
    <property type="component" value="Unassembled WGS sequence"/>
</dbReference>
<gene>
    <name evidence="2" type="ORF">DdX_12752</name>
</gene>
<reference evidence="2" key="1">
    <citation type="submission" date="2022-01" db="EMBL/GenBank/DDBJ databases">
        <title>Genome Sequence Resource for Two Populations of Ditylenchus destructor, the Migratory Endoparasitic Phytonematode.</title>
        <authorList>
            <person name="Zhang H."/>
            <person name="Lin R."/>
            <person name="Xie B."/>
        </authorList>
    </citation>
    <scope>NUCLEOTIDE SEQUENCE</scope>
    <source>
        <strain evidence="2">BazhouSP</strain>
    </source>
</reference>
<accession>A0AAD4MU57</accession>
<evidence type="ECO:0000313" key="3">
    <source>
        <dbReference type="Proteomes" id="UP001201812"/>
    </source>
</evidence>
<evidence type="ECO:0000313" key="2">
    <source>
        <dbReference type="EMBL" id="KAI1706967.1"/>
    </source>
</evidence>
<organism evidence="2 3">
    <name type="scientific">Ditylenchus destructor</name>
    <dbReference type="NCBI Taxonomy" id="166010"/>
    <lineage>
        <taxon>Eukaryota</taxon>
        <taxon>Metazoa</taxon>
        <taxon>Ecdysozoa</taxon>
        <taxon>Nematoda</taxon>
        <taxon>Chromadorea</taxon>
        <taxon>Rhabditida</taxon>
        <taxon>Tylenchina</taxon>
        <taxon>Tylenchomorpha</taxon>
        <taxon>Sphaerularioidea</taxon>
        <taxon>Anguinidae</taxon>
        <taxon>Anguininae</taxon>
        <taxon>Ditylenchus</taxon>
    </lineage>
</organism>
<proteinExistence type="predicted"/>
<sequence>MYDTSSVKNPGLKYMTPNFRPPCIELTIKYSHTEIATGDQTNVSNMDNTSDKPRATIDNNDTPMGAKNSMPNKNNEQVQGYRKANRTQTLYVAYAGVPECDNANYLVSATQQSFNVSNFLTFSSFHVNTIEPVEKFYRDGCRDRIWLQSTTSS</sequence>